<dbReference type="GO" id="GO:0005975">
    <property type="term" value="P:carbohydrate metabolic process"/>
    <property type="evidence" value="ECO:0007669"/>
    <property type="project" value="InterPro"/>
</dbReference>
<dbReference type="InterPro" id="IPR001223">
    <property type="entry name" value="Glyco_hydro18_cat"/>
</dbReference>
<dbReference type="GO" id="GO:0006032">
    <property type="term" value="P:chitin catabolic process"/>
    <property type="evidence" value="ECO:0007669"/>
    <property type="project" value="TreeGrafter"/>
</dbReference>
<dbReference type="SUPFAM" id="SSF51445">
    <property type="entry name" value="(Trans)glycosidases"/>
    <property type="match status" value="1"/>
</dbReference>
<accession>A0AAU9T5G0</accession>
<dbReference type="PANTHER" id="PTHR11177">
    <property type="entry name" value="CHITINASE"/>
    <property type="match status" value="1"/>
</dbReference>
<keyword evidence="3" id="KW-1185">Reference proteome</keyword>
<name>A0AAU9T5G0_THLAR</name>
<evidence type="ECO:0000259" key="1">
    <source>
        <dbReference type="PROSITE" id="PS51910"/>
    </source>
</evidence>
<feature type="domain" description="GH18" evidence="1">
    <location>
        <begin position="1"/>
        <end position="438"/>
    </location>
</feature>
<organism evidence="2 3">
    <name type="scientific">Thlaspi arvense</name>
    <name type="common">Field penny-cress</name>
    <dbReference type="NCBI Taxonomy" id="13288"/>
    <lineage>
        <taxon>Eukaryota</taxon>
        <taxon>Viridiplantae</taxon>
        <taxon>Streptophyta</taxon>
        <taxon>Embryophyta</taxon>
        <taxon>Tracheophyta</taxon>
        <taxon>Spermatophyta</taxon>
        <taxon>Magnoliopsida</taxon>
        <taxon>eudicotyledons</taxon>
        <taxon>Gunneridae</taxon>
        <taxon>Pentapetalae</taxon>
        <taxon>rosids</taxon>
        <taxon>malvids</taxon>
        <taxon>Brassicales</taxon>
        <taxon>Brassicaceae</taxon>
        <taxon>Thlaspideae</taxon>
        <taxon>Thlaspi</taxon>
    </lineage>
</organism>
<dbReference type="Pfam" id="PF00704">
    <property type="entry name" value="Glyco_hydro_18"/>
    <property type="match status" value="1"/>
</dbReference>
<dbReference type="GO" id="GO:0004568">
    <property type="term" value="F:chitinase activity"/>
    <property type="evidence" value="ECO:0007669"/>
    <property type="project" value="TreeGrafter"/>
</dbReference>
<reference evidence="2 3" key="1">
    <citation type="submission" date="2022-03" db="EMBL/GenBank/DDBJ databases">
        <authorList>
            <person name="Nunn A."/>
            <person name="Chopra R."/>
            <person name="Nunn A."/>
            <person name="Contreras Garrido A."/>
        </authorList>
    </citation>
    <scope>NUCLEOTIDE SEQUENCE [LARGE SCALE GENOMIC DNA]</scope>
</reference>
<gene>
    <name evidence="2" type="ORF">TAV2_LOCUS23605</name>
</gene>
<sequence length="438" mass="49949">MILLTNRDSSRLSLIHHVLPMEKVLLLEPSFSILNLSAPDALTDESYYHSQQFVEMRTFKELEIDSALFTHVFCAFADLNSQTNQVTVSSANQPKFSTFTQTISLTRLYLDWEYPSSATEMSNLGTLLREWRSAFAAEASSSGRQRLLLAAAVFYSNNYYSILYLVQAAAASLDWVNLMAYDFYRRGWSRVTGPPAALNDPSNAAHPSMYNTSTHQANTFDSKSEKKGSLVRLQLVSRESNSASTCLDIAFGLKRSLEVILRSLDNWLQQGLEMEEEYVSLLMHCYAQNCTGAKMSEDCIQLDLHEFLGLSHHAMSISIHVSVPNSFINDMLPQNNPYAWSKPPCRWGSRFSLGTCRRNSPRLDKLPVSWDLPEIIQKFHIRNINNISTLIWKRKTEWVFITIYYCQDQPCVRELSECVVFINLLHHSQLFLCICASL</sequence>
<dbReference type="InterPro" id="IPR011583">
    <property type="entry name" value="Chitinase_II/V-like_cat"/>
</dbReference>
<evidence type="ECO:0000313" key="2">
    <source>
        <dbReference type="EMBL" id="CAH2078471.1"/>
    </source>
</evidence>
<dbReference type="AlphaFoldDB" id="A0AAU9T5G0"/>
<dbReference type="EMBL" id="OU466863">
    <property type="protein sequence ID" value="CAH2078471.1"/>
    <property type="molecule type" value="Genomic_DNA"/>
</dbReference>
<evidence type="ECO:0000313" key="3">
    <source>
        <dbReference type="Proteomes" id="UP000836841"/>
    </source>
</evidence>
<proteinExistence type="predicted"/>
<dbReference type="InterPro" id="IPR017853">
    <property type="entry name" value="GH"/>
</dbReference>
<dbReference type="SMART" id="SM00636">
    <property type="entry name" value="Glyco_18"/>
    <property type="match status" value="1"/>
</dbReference>
<dbReference type="Proteomes" id="UP000836841">
    <property type="component" value="Chromosome 7"/>
</dbReference>
<dbReference type="GO" id="GO:0005576">
    <property type="term" value="C:extracellular region"/>
    <property type="evidence" value="ECO:0007669"/>
    <property type="project" value="TreeGrafter"/>
</dbReference>
<dbReference type="GO" id="GO:0008061">
    <property type="term" value="F:chitin binding"/>
    <property type="evidence" value="ECO:0007669"/>
    <property type="project" value="InterPro"/>
</dbReference>
<dbReference type="Gene3D" id="3.20.20.80">
    <property type="entry name" value="Glycosidases"/>
    <property type="match status" value="2"/>
</dbReference>
<dbReference type="PANTHER" id="PTHR11177:SF393">
    <property type="entry name" value="CHITINASE-LIKE PROTEIN-RELATED"/>
    <property type="match status" value="1"/>
</dbReference>
<dbReference type="PROSITE" id="PS51910">
    <property type="entry name" value="GH18_2"/>
    <property type="match status" value="1"/>
</dbReference>
<dbReference type="InterPro" id="IPR050314">
    <property type="entry name" value="Glycosyl_Hydrlase_18"/>
</dbReference>
<protein>
    <recommendedName>
        <fullName evidence="1">GH18 domain-containing protein</fullName>
    </recommendedName>
</protein>